<dbReference type="InterPro" id="IPR025745">
    <property type="entry name" value="Mrr-like_N_dom"/>
</dbReference>
<keyword evidence="3" id="KW-0255">Endonuclease</keyword>
<dbReference type="InterPro" id="IPR052906">
    <property type="entry name" value="Type_IV_Methyl-Rstrct_Enzyme"/>
</dbReference>
<reference evidence="3 4" key="1">
    <citation type="submission" date="2022-01" db="EMBL/GenBank/DDBJ databases">
        <title>Flavihumibacter sp. nov., isolated from sediment of a river.</title>
        <authorList>
            <person name="Liu H."/>
        </authorList>
    </citation>
    <scope>NUCLEOTIDE SEQUENCE [LARGE SCALE GENOMIC DNA]</scope>
    <source>
        <strain evidence="3 4">RY-1</strain>
    </source>
</reference>
<dbReference type="EMBL" id="JAKEVY010000003">
    <property type="protein sequence ID" value="MCF1715378.1"/>
    <property type="molecule type" value="Genomic_DNA"/>
</dbReference>
<protein>
    <submittedName>
        <fullName evidence="3">Restriction endonuclease</fullName>
        <ecNumber evidence="3">3.1.21.-</ecNumber>
    </submittedName>
</protein>
<feature type="domain" description="Restriction system protein Mrr-like N-terminal" evidence="2">
    <location>
        <begin position="5"/>
        <end position="89"/>
    </location>
</feature>
<dbReference type="GO" id="GO:0004519">
    <property type="term" value="F:endonuclease activity"/>
    <property type="evidence" value="ECO:0007669"/>
    <property type="project" value="UniProtKB-KW"/>
</dbReference>
<dbReference type="SUPFAM" id="SSF52980">
    <property type="entry name" value="Restriction endonuclease-like"/>
    <property type="match status" value="1"/>
</dbReference>
<accession>A0ABS9BI39</accession>
<gene>
    <name evidence="3" type="ORF">L0U88_12145</name>
</gene>
<dbReference type="Pfam" id="PF14338">
    <property type="entry name" value="Mrr_N"/>
    <property type="match status" value="1"/>
</dbReference>
<dbReference type="EC" id="3.1.21.-" evidence="3"/>
<proteinExistence type="predicted"/>
<evidence type="ECO:0000259" key="1">
    <source>
        <dbReference type="Pfam" id="PF04471"/>
    </source>
</evidence>
<dbReference type="InterPro" id="IPR007560">
    <property type="entry name" value="Restrct_endonuc_IV_Mrr"/>
</dbReference>
<organism evidence="3 4">
    <name type="scientific">Flavihumibacter fluminis</name>
    <dbReference type="NCBI Taxonomy" id="2909236"/>
    <lineage>
        <taxon>Bacteria</taxon>
        <taxon>Pseudomonadati</taxon>
        <taxon>Bacteroidota</taxon>
        <taxon>Chitinophagia</taxon>
        <taxon>Chitinophagales</taxon>
        <taxon>Chitinophagaceae</taxon>
        <taxon>Flavihumibacter</taxon>
    </lineage>
</organism>
<dbReference type="InterPro" id="IPR011856">
    <property type="entry name" value="tRNA_endonuc-like_dom_sf"/>
</dbReference>
<keyword evidence="4" id="KW-1185">Reference proteome</keyword>
<dbReference type="PANTHER" id="PTHR30015:SF7">
    <property type="entry name" value="TYPE IV METHYL-DIRECTED RESTRICTION ENZYME ECOKMRR"/>
    <property type="match status" value="1"/>
</dbReference>
<evidence type="ECO:0000313" key="3">
    <source>
        <dbReference type="EMBL" id="MCF1715378.1"/>
    </source>
</evidence>
<dbReference type="Gene3D" id="3.40.1350.10">
    <property type="match status" value="1"/>
</dbReference>
<dbReference type="InterPro" id="IPR011335">
    <property type="entry name" value="Restrct_endonuc-II-like"/>
</dbReference>
<evidence type="ECO:0000259" key="2">
    <source>
        <dbReference type="Pfam" id="PF14338"/>
    </source>
</evidence>
<evidence type="ECO:0000313" key="4">
    <source>
        <dbReference type="Proteomes" id="UP001200145"/>
    </source>
</evidence>
<keyword evidence="3" id="KW-0378">Hydrolase</keyword>
<comment type="caution">
    <text evidence="3">The sequence shown here is derived from an EMBL/GenBank/DDBJ whole genome shotgun (WGS) entry which is preliminary data.</text>
</comment>
<dbReference type="GO" id="GO:0016787">
    <property type="term" value="F:hydrolase activity"/>
    <property type="evidence" value="ECO:0007669"/>
    <property type="project" value="UniProtKB-KW"/>
</dbReference>
<dbReference type="RefSeq" id="WP_234866331.1">
    <property type="nucleotide sequence ID" value="NZ_JAKEVY010000003.1"/>
</dbReference>
<dbReference type="PANTHER" id="PTHR30015">
    <property type="entry name" value="MRR RESTRICTION SYSTEM PROTEIN"/>
    <property type="match status" value="1"/>
</dbReference>
<dbReference type="Proteomes" id="UP001200145">
    <property type="component" value="Unassembled WGS sequence"/>
</dbReference>
<keyword evidence="3" id="KW-0540">Nuclease</keyword>
<name>A0ABS9BI39_9BACT</name>
<feature type="domain" description="Restriction endonuclease type IV Mrr" evidence="1">
    <location>
        <begin position="159"/>
        <end position="280"/>
    </location>
</feature>
<sequence length="308" mass="34206">MIPDYQKLMLPVLKSCANEEVSTSAVIDSLAILLKLTEEERDELLPSGKQTTFANRVNWAKGYLKQAGLLKYTKRGSFIITEEGQKVLAKNPERIDNKFLEQFEAFQVFRRRKSPMLGNEGIEKNTDIIQNQSTPDELLRSSHAAINDALASELLSRIRNAKPILFEYLVVELLLAMGYGGASEVPGKLLGKSGDDGVDGVIDQDALGVDQIYVQAKRYAEGNNVGASSIRDFCGALDMKKTQKGIFFTTSAFSSSAEETAKAMGKKIVLIDGQKLARLMIRYNIGCEDEEVLHLKKIDEDFFETYSS</sequence>
<dbReference type="Pfam" id="PF04471">
    <property type="entry name" value="Mrr_cat"/>
    <property type="match status" value="1"/>
</dbReference>